<dbReference type="Gene3D" id="2.30.40.10">
    <property type="entry name" value="Urease, subunit C, domain 1"/>
    <property type="match status" value="1"/>
</dbReference>
<organism evidence="2 3">
    <name type="scientific">Streptomyces demainii</name>
    <dbReference type="NCBI Taxonomy" id="588122"/>
    <lineage>
        <taxon>Bacteria</taxon>
        <taxon>Bacillati</taxon>
        <taxon>Actinomycetota</taxon>
        <taxon>Actinomycetes</taxon>
        <taxon>Kitasatosporales</taxon>
        <taxon>Streptomycetaceae</taxon>
        <taxon>Streptomyces</taxon>
    </lineage>
</organism>
<protein>
    <submittedName>
        <fullName evidence="2">Cytosine deaminase</fullName>
        <ecNumber evidence="2">3.5.4.1</ecNumber>
    </submittedName>
</protein>
<dbReference type="PANTHER" id="PTHR32027">
    <property type="entry name" value="CYTOSINE DEAMINASE"/>
    <property type="match status" value="1"/>
</dbReference>
<reference evidence="2 3" key="1">
    <citation type="submission" date="2023-07" db="EMBL/GenBank/DDBJ databases">
        <title>Sequencing the genomes of 1000 actinobacteria strains.</title>
        <authorList>
            <person name="Klenk H.-P."/>
        </authorList>
    </citation>
    <scope>NUCLEOTIDE SEQUENCE [LARGE SCALE GENOMIC DNA]</scope>
    <source>
        <strain evidence="2 3">DSM 41600</strain>
    </source>
</reference>
<dbReference type="InterPro" id="IPR013108">
    <property type="entry name" value="Amidohydro_3"/>
</dbReference>
<keyword evidence="3" id="KW-1185">Reference proteome</keyword>
<accession>A0ABT9KXS3</accession>
<dbReference type="PANTHER" id="PTHR32027:SF0">
    <property type="entry name" value="CYTOSINE DEAMINASE"/>
    <property type="match status" value="1"/>
</dbReference>
<evidence type="ECO:0000313" key="2">
    <source>
        <dbReference type="EMBL" id="MDP9613243.1"/>
    </source>
</evidence>
<keyword evidence="2" id="KW-0378">Hydrolase</keyword>
<evidence type="ECO:0000313" key="3">
    <source>
        <dbReference type="Proteomes" id="UP001234880"/>
    </source>
</evidence>
<dbReference type="InterPro" id="IPR032466">
    <property type="entry name" value="Metal_Hydrolase"/>
</dbReference>
<name>A0ABT9KXS3_9ACTN</name>
<dbReference type="Gene3D" id="3.20.20.140">
    <property type="entry name" value="Metal-dependent hydrolases"/>
    <property type="match status" value="1"/>
</dbReference>
<dbReference type="SUPFAM" id="SSF51556">
    <property type="entry name" value="Metallo-dependent hydrolases"/>
    <property type="match status" value="1"/>
</dbReference>
<sequence length="445" mass="47722">MVEPTDELVLRDAQLRDHPDPVHILVRGGRFARIGPEADTAAARSLDLAGRLVIPPLVDAHMHLDSALTLDPRHPNRSGTLWEGIDVWAARKATLTGREVHANAREVLRWMVAHGTLHVRCHVDVSTPGLDALRALLDLREEVRGVCDVQLVAFPQDGLYGDGLAQGADRVARVREAMALGCDVVGGIPHYERTPELGQAHVRTLFEVAEDFDADIDMHCDETDDPDSRYAELVARETVARGRQGRVVVSHCTAMAGYEPAVLARTTALLADAGVGVVANPFVNVVLQGRGDAPPVRRGMAPIGPLLDAGVTVGLGQDSVMDPWLPLGTGDLLAVAQLGALLGHRTGHDQLREMVSLVTDNGARLLRLGDRYGIREGAPADFVVLDTADPSEALRLLPARLHVFRGGREVARSQPSRSELTGTFAAGAVDFGRQPAAVREAATEA</sequence>
<dbReference type="GO" id="GO:0004131">
    <property type="term" value="F:cytosine deaminase activity"/>
    <property type="evidence" value="ECO:0007669"/>
    <property type="project" value="UniProtKB-EC"/>
</dbReference>
<dbReference type="Proteomes" id="UP001234880">
    <property type="component" value="Unassembled WGS sequence"/>
</dbReference>
<comment type="caution">
    <text evidence="2">The sequence shown here is derived from an EMBL/GenBank/DDBJ whole genome shotgun (WGS) entry which is preliminary data.</text>
</comment>
<dbReference type="EC" id="3.5.4.1" evidence="2"/>
<dbReference type="InterPro" id="IPR052349">
    <property type="entry name" value="Metallo-hydrolase_Enzymes"/>
</dbReference>
<dbReference type="RefSeq" id="WP_307111483.1">
    <property type="nucleotide sequence ID" value="NZ_JAURUE010000002.1"/>
</dbReference>
<dbReference type="EMBL" id="JAURUE010000002">
    <property type="protein sequence ID" value="MDP9613243.1"/>
    <property type="molecule type" value="Genomic_DNA"/>
</dbReference>
<dbReference type="InterPro" id="IPR011059">
    <property type="entry name" value="Metal-dep_hydrolase_composite"/>
</dbReference>
<dbReference type="Pfam" id="PF07969">
    <property type="entry name" value="Amidohydro_3"/>
    <property type="match status" value="1"/>
</dbReference>
<evidence type="ECO:0000259" key="1">
    <source>
        <dbReference type="Pfam" id="PF07969"/>
    </source>
</evidence>
<dbReference type="CDD" id="cd01293">
    <property type="entry name" value="Bact_CD"/>
    <property type="match status" value="1"/>
</dbReference>
<dbReference type="SUPFAM" id="SSF51338">
    <property type="entry name" value="Composite domain of metallo-dependent hydrolases"/>
    <property type="match status" value="1"/>
</dbReference>
<proteinExistence type="predicted"/>
<gene>
    <name evidence="2" type="ORF">JOF35_005581</name>
</gene>
<feature type="domain" description="Amidohydrolase 3" evidence="1">
    <location>
        <begin position="46"/>
        <end position="402"/>
    </location>
</feature>